<dbReference type="Proteomes" id="UP001358324">
    <property type="component" value="Unassembled WGS sequence"/>
</dbReference>
<dbReference type="EMBL" id="JAZHBM010000002">
    <property type="protein sequence ID" value="MEF3082040.1"/>
    <property type="molecule type" value="Genomic_DNA"/>
</dbReference>
<evidence type="ECO:0008006" key="4">
    <source>
        <dbReference type="Google" id="ProtNLM"/>
    </source>
</evidence>
<feature type="region of interest" description="Disordered" evidence="1">
    <location>
        <begin position="20"/>
        <end position="77"/>
    </location>
</feature>
<feature type="compositionally biased region" description="Low complexity" evidence="1">
    <location>
        <begin position="62"/>
        <end position="77"/>
    </location>
</feature>
<accession>A0ABU7WEH2</accession>
<sequence>MRGWIVAGLVVLAVSSVGVQSDGDAHDDTTHASDAVSRSEQMRLRRTRVEVGASPQMTQGVDDTATASMDTAAQGAH</sequence>
<reference evidence="2 3" key="1">
    <citation type="submission" date="2024-01" db="EMBL/GenBank/DDBJ databases">
        <title>Novel species of the genus Luteimonas isolated from rivers.</title>
        <authorList>
            <person name="Lu H."/>
        </authorList>
    </citation>
    <scope>NUCLEOTIDE SEQUENCE [LARGE SCALE GENOMIC DNA]</scope>
    <source>
        <strain evidence="2 3">SMYT11W</strain>
    </source>
</reference>
<keyword evidence="3" id="KW-1185">Reference proteome</keyword>
<organism evidence="2 3">
    <name type="scientific">Luteimonas flava</name>
    <dbReference type="NCBI Taxonomy" id="3115822"/>
    <lineage>
        <taxon>Bacteria</taxon>
        <taxon>Pseudomonadati</taxon>
        <taxon>Pseudomonadota</taxon>
        <taxon>Gammaproteobacteria</taxon>
        <taxon>Lysobacterales</taxon>
        <taxon>Lysobacteraceae</taxon>
        <taxon>Luteimonas</taxon>
    </lineage>
</organism>
<evidence type="ECO:0000256" key="1">
    <source>
        <dbReference type="SAM" id="MobiDB-lite"/>
    </source>
</evidence>
<dbReference type="RefSeq" id="WP_332077799.1">
    <property type="nucleotide sequence ID" value="NZ_JAZHBM010000002.1"/>
</dbReference>
<proteinExistence type="predicted"/>
<protein>
    <recommendedName>
        <fullName evidence="4">Secreted protein</fullName>
    </recommendedName>
</protein>
<feature type="compositionally biased region" description="Basic and acidic residues" evidence="1">
    <location>
        <begin position="40"/>
        <end position="49"/>
    </location>
</feature>
<comment type="caution">
    <text evidence="2">The sequence shown here is derived from an EMBL/GenBank/DDBJ whole genome shotgun (WGS) entry which is preliminary data.</text>
</comment>
<name>A0ABU7WEH2_9GAMM</name>
<gene>
    <name evidence="2" type="ORF">V3391_07405</name>
</gene>
<evidence type="ECO:0000313" key="2">
    <source>
        <dbReference type="EMBL" id="MEF3082040.1"/>
    </source>
</evidence>
<evidence type="ECO:0000313" key="3">
    <source>
        <dbReference type="Proteomes" id="UP001358324"/>
    </source>
</evidence>